<proteinExistence type="predicted"/>
<evidence type="ECO:0000259" key="3">
    <source>
        <dbReference type="Pfam" id="PF12776"/>
    </source>
</evidence>
<evidence type="ECO:0000313" key="7">
    <source>
        <dbReference type="Proteomes" id="UP000826271"/>
    </source>
</evidence>
<dbReference type="GO" id="GO:0046872">
    <property type="term" value="F:metal ion binding"/>
    <property type="evidence" value="ECO:0007669"/>
    <property type="project" value="UniProtKB-KW"/>
</dbReference>
<evidence type="ECO:0008006" key="8">
    <source>
        <dbReference type="Google" id="ProtNLM"/>
    </source>
</evidence>
<comment type="caution">
    <text evidence="6">The sequence shown here is derived from an EMBL/GenBank/DDBJ whole genome shotgun (WGS) entry which is preliminary data.</text>
</comment>
<dbReference type="InterPro" id="IPR027806">
    <property type="entry name" value="HARBI1_dom"/>
</dbReference>
<keyword evidence="7" id="KW-1185">Reference proteome</keyword>
<feature type="domain" description="DUF8040" evidence="5">
    <location>
        <begin position="2"/>
        <end position="46"/>
    </location>
</feature>
<dbReference type="EMBL" id="WHWC01000007">
    <property type="protein sequence ID" value="KAG8379692.1"/>
    <property type="molecule type" value="Genomic_DNA"/>
</dbReference>
<protein>
    <recommendedName>
        <fullName evidence="8">Transposase</fullName>
    </recommendedName>
</protein>
<evidence type="ECO:0000256" key="1">
    <source>
        <dbReference type="ARBA" id="ARBA00001968"/>
    </source>
</evidence>
<comment type="cofactor">
    <cofactor evidence="1">
        <name>a divalent metal cation</name>
        <dbReference type="ChEBI" id="CHEBI:60240"/>
    </cofactor>
</comment>
<sequence length="419" mass="47680">MLVDEQVAMTVHILAHHQKHRTINGNFERSGETISRHFRKVINVIIRLQGKLLKTPEAVPDNSTDERWKWFKGCLGALDGTHIRVHVSAEDMPRYRTRKSEIATNVLGVCSQDMQFIYVLPGWEGSTADGRVLRDAISRRNGLVVPRGSYYLVDARYTNGEGFLAPFRDTRDRRKNKRKWKYEEDAKLVDALLDMVNLGTYKADNGFIPGYLNYVEEKMHVSLPNSGLKAKPHIESRIKTLKKDFNIVYDMLNSPNTSGFGMDPIRKYITADKAVWDEHLQSHPAHSSWQNKSFPFYDDLLTIFGKDHSMGINAEGVHNQKKKKRSRSQDNLTIMTDSIKEAASVIGNEIAKAIGVDTEISEKRQKIDSEIRKITNLTISEIIKAVCHVARDHELTDVFFSMTDEGKEQLVGAILRGDV</sequence>
<evidence type="ECO:0000259" key="4">
    <source>
        <dbReference type="Pfam" id="PF13359"/>
    </source>
</evidence>
<evidence type="ECO:0000259" key="5">
    <source>
        <dbReference type="Pfam" id="PF26138"/>
    </source>
</evidence>
<feature type="domain" description="Myb/SANT-like" evidence="3">
    <location>
        <begin position="179"/>
        <end position="279"/>
    </location>
</feature>
<dbReference type="PANTHER" id="PTHR46250">
    <property type="entry name" value="MYB/SANT-LIKE DNA-BINDING DOMAIN PROTEIN-RELATED"/>
    <property type="match status" value="1"/>
</dbReference>
<evidence type="ECO:0000313" key="6">
    <source>
        <dbReference type="EMBL" id="KAG8379692.1"/>
    </source>
</evidence>
<dbReference type="Proteomes" id="UP000826271">
    <property type="component" value="Unassembled WGS sequence"/>
</dbReference>
<name>A0AAV6XGI4_9LAMI</name>
<accession>A0AAV6XGI4</accession>
<gene>
    <name evidence="6" type="ORF">BUALT_Bualt07G0115400</name>
</gene>
<dbReference type="Pfam" id="PF26138">
    <property type="entry name" value="DUF8040"/>
    <property type="match status" value="1"/>
</dbReference>
<organism evidence="6 7">
    <name type="scientific">Buddleja alternifolia</name>
    <dbReference type="NCBI Taxonomy" id="168488"/>
    <lineage>
        <taxon>Eukaryota</taxon>
        <taxon>Viridiplantae</taxon>
        <taxon>Streptophyta</taxon>
        <taxon>Embryophyta</taxon>
        <taxon>Tracheophyta</taxon>
        <taxon>Spermatophyta</taxon>
        <taxon>Magnoliopsida</taxon>
        <taxon>eudicotyledons</taxon>
        <taxon>Gunneridae</taxon>
        <taxon>Pentapetalae</taxon>
        <taxon>asterids</taxon>
        <taxon>lamiids</taxon>
        <taxon>Lamiales</taxon>
        <taxon>Scrophulariaceae</taxon>
        <taxon>Buddlejeae</taxon>
        <taxon>Buddleja</taxon>
    </lineage>
</organism>
<evidence type="ECO:0000256" key="2">
    <source>
        <dbReference type="ARBA" id="ARBA00022723"/>
    </source>
</evidence>
<feature type="domain" description="DDE Tnp4" evidence="4">
    <location>
        <begin position="78"/>
        <end position="174"/>
    </location>
</feature>
<dbReference type="Pfam" id="PF12776">
    <property type="entry name" value="Myb_DNA-bind_3"/>
    <property type="match status" value="1"/>
</dbReference>
<dbReference type="PANTHER" id="PTHR46250:SF17">
    <property type="entry name" value="MYB_SANT-LIKE DOMAIN-CONTAINING PROTEIN"/>
    <property type="match status" value="1"/>
</dbReference>
<dbReference type="AlphaFoldDB" id="A0AAV6XGI4"/>
<dbReference type="InterPro" id="IPR058353">
    <property type="entry name" value="DUF8040"/>
</dbReference>
<dbReference type="InterPro" id="IPR024752">
    <property type="entry name" value="Myb/SANT-like_dom"/>
</dbReference>
<dbReference type="Pfam" id="PF13359">
    <property type="entry name" value="DDE_Tnp_4"/>
    <property type="match status" value="1"/>
</dbReference>
<keyword evidence="2" id="KW-0479">Metal-binding</keyword>
<reference evidence="6" key="1">
    <citation type="submission" date="2019-10" db="EMBL/GenBank/DDBJ databases">
        <authorList>
            <person name="Zhang R."/>
            <person name="Pan Y."/>
            <person name="Wang J."/>
            <person name="Ma R."/>
            <person name="Yu S."/>
        </authorList>
    </citation>
    <scope>NUCLEOTIDE SEQUENCE</scope>
    <source>
        <strain evidence="6">LA-IB0</strain>
        <tissue evidence="6">Leaf</tissue>
    </source>
</reference>